<keyword evidence="8" id="KW-1133">Transmembrane helix</keyword>
<dbReference type="AlphaFoldDB" id="A0A645CJI6"/>
<comment type="subcellular location">
    <subcellularLocation>
        <location evidence="1">Cell inner membrane</location>
        <topology evidence="1">Single-pass membrane protein</topology>
        <orientation evidence="1">Periplasmic side</orientation>
    </subcellularLocation>
</comment>
<keyword evidence="4" id="KW-1003">Cell membrane</keyword>
<proteinExistence type="inferred from homology"/>
<accession>A0A645CJI6</accession>
<evidence type="ECO:0000256" key="3">
    <source>
        <dbReference type="ARBA" id="ARBA00022448"/>
    </source>
</evidence>
<keyword evidence="3" id="KW-0813">Transport</keyword>
<dbReference type="GO" id="GO:0055085">
    <property type="term" value="P:transmembrane transport"/>
    <property type="evidence" value="ECO:0007669"/>
    <property type="project" value="InterPro"/>
</dbReference>
<dbReference type="GO" id="GO:0098797">
    <property type="term" value="C:plasma membrane protein complex"/>
    <property type="evidence" value="ECO:0007669"/>
    <property type="project" value="TreeGrafter"/>
</dbReference>
<name>A0A645CJI6_9ZZZZ</name>
<organism evidence="11">
    <name type="scientific">bioreactor metagenome</name>
    <dbReference type="NCBI Taxonomy" id="1076179"/>
    <lineage>
        <taxon>unclassified sequences</taxon>
        <taxon>metagenomes</taxon>
        <taxon>ecological metagenomes</taxon>
    </lineage>
</organism>
<dbReference type="PANTHER" id="PTHR33446">
    <property type="entry name" value="PROTEIN TONB-RELATED"/>
    <property type="match status" value="1"/>
</dbReference>
<dbReference type="Gene3D" id="2.20.110.10">
    <property type="entry name" value="Histone H3 K4-specific methyltransferase SET7/9 N-terminal domain"/>
    <property type="match status" value="1"/>
</dbReference>
<evidence type="ECO:0000256" key="2">
    <source>
        <dbReference type="ARBA" id="ARBA00006555"/>
    </source>
</evidence>
<evidence type="ECO:0000256" key="5">
    <source>
        <dbReference type="ARBA" id="ARBA00022519"/>
    </source>
</evidence>
<keyword evidence="5" id="KW-0997">Cell inner membrane</keyword>
<reference evidence="11" key="1">
    <citation type="submission" date="2019-08" db="EMBL/GenBank/DDBJ databases">
        <authorList>
            <person name="Kucharzyk K."/>
            <person name="Murdoch R.W."/>
            <person name="Higgins S."/>
            <person name="Loffler F."/>
        </authorList>
    </citation>
    <scope>NUCLEOTIDE SEQUENCE</scope>
</reference>
<evidence type="ECO:0000259" key="10">
    <source>
        <dbReference type="PROSITE" id="PS52015"/>
    </source>
</evidence>
<keyword evidence="6" id="KW-0812">Transmembrane</keyword>
<evidence type="ECO:0000256" key="9">
    <source>
        <dbReference type="ARBA" id="ARBA00023136"/>
    </source>
</evidence>
<dbReference type="GO" id="GO:0015031">
    <property type="term" value="P:protein transport"/>
    <property type="evidence" value="ECO:0007669"/>
    <property type="project" value="UniProtKB-KW"/>
</dbReference>
<evidence type="ECO:0000256" key="1">
    <source>
        <dbReference type="ARBA" id="ARBA00004383"/>
    </source>
</evidence>
<sequence>MAEAIDSIPGSYVVRTKKPGWLSEDYSIYTTDDFKNGKMVRFSSKGDTLVVCDYVDGMIHGAFTQNLAGHGLYKKAQYQRGKEEGATEYYFPNGQISARYQMKKGKTISSQFWNEDGSIMEDKSSATFHAVFDAESKEKFSDWVSRQLVYPKECKDINLEGTVVVRFKIDKDGRLIDLEVLESPHHLMSMEVSRIIMNSPVWKPAKSHNQLTRIVYTMPVVFRLTNRTAHANRYLK</sequence>
<evidence type="ECO:0000313" key="11">
    <source>
        <dbReference type="EMBL" id="MPM77083.1"/>
    </source>
</evidence>
<gene>
    <name evidence="11" type="ORF">SDC9_124083</name>
</gene>
<protein>
    <recommendedName>
        <fullName evidence="10">TonB C-terminal domain-containing protein</fullName>
    </recommendedName>
</protein>
<dbReference type="SUPFAM" id="SSF82185">
    <property type="entry name" value="Histone H3 K4-specific methyltransferase SET7/9 N-terminal domain"/>
    <property type="match status" value="1"/>
</dbReference>
<comment type="caution">
    <text evidence="11">The sequence shown here is derived from an EMBL/GenBank/DDBJ whole genome shotgun (WGS) entry which is preliminary data.</text>
</comment>
<dbReference type="Pfam" id="PF03544">
    <property type="entry name" value="TonB_C"/>
    <property type="match status" value="1"/>
</dbReference>
<evidence type="ECO:0000256" key="4">
    <source>
        <dbReference type="ARBA" id="ARBA00022475"/>
    </source>
</evidence>
<evidence type="ECO:0000256" key="8">
    <source>
        <dbReference type="ARBA" id="ARBA00022989"/>
    </source>
</evidence>
<dbReference type="Gene3D" id="3.30.1150.10">
    <property type="match status" value="1"/>
</dbReference>
<dbReference type="NCBIfam" id="TIGR01352">
    <property type="entry name" value="tonB_Cterm"/>
    <property type="match status" value="1"/>
</dbReference>
<dbReference type="InterPro" id="IPR037682">
    <property type="entry name" value="TonB_C"/>
</dbReference>
<comment type="similarity">
    <text evidence="2">Belongs to the TonB family.</text>
</comment>
<evidence type="ECO:0000256" key="7">
    <source>
        <dbReference type="ARBA" id="ARBA00022927"/>
    </source>
</evidence>
<dbReference type="PANTHER" id="PTHR33446:SF2">
    <property type="entry name" value="PROTEIN TONB"/>
    <property type="match status" value="1"/>
</dbReference>
<dbReference type="EMBL" id="VSSQ01027704">
    <property type="protein sequence ID" value="MPM77083.1"/>
    <property type="molecule type" value="Genomic_DNA"/>
</dbReference>
<dbReference type="InterPro" id="IPR051045">
    <property type="entry name" value="TonB-dependent_transducer"/>
</dbReference>
<keyword evidence="7" id="KW-0653">Protein transport</keyword>
<dbReference type="GO" id="GO:0031992">
    <property type="term" value="F:energy transducer activity"/>
    <property type="evidence" value="ECO:0007669"/>
    <property type="project" value="TreeGrafter"/>
</dbReference>
<dbReference type="SUPFAM" id="SSF74653">
    <property type="entry name" value="TolA/TonB C-terminal domain"/>
    <property type="match status" value="1"/>
</dbReference>
<evidence type="ECO:0000256" key="6">
    <source>
        <dbReference type="ARBA" id="ARBA00022692"/>
    </source>
</evidence>
<feature type="domain" description="TonB C-terminal" evidence="10">
    <location>
        <begin position="135"/>
        <end position="231"/>
    </location>
</feature>
<dbReference type="InterPro" id="IPR006260">
    <property type="entry name" value="TonB/TolA_C"/>
</dbReference>
<dbReference type="PROSITE" id="PS52015">
    <property type="entry name" value="TONB_CTD"/>
    <property type="match status" value="1"/>
</dbReference>
<keyword evidence="9" id="KW-0472">Membrane</keyword>